<dbReference type="EMBL" id="MSDQ01000033">
    <property type="protein sequence ID" value="OLO10465.1"/>
    <property type="molecule type" value="Genomic_DNA"/>
</dbReference>
<sequence length="150" mass="17234">MQLSPIDHGFDVLSEPRDAGNPRISGSLLGISTKIYSTSECLTAKKIIPPLVATASVYQVSLFDRFIILKELINHITESGKLIRQWKLKLFDKRKQVAGYFFYSNRLIRPTAPRRVIYKLVFDEAGKKDNRFIHFFRPLLATFSRALCSR</sequence>
<evidence type="ECO:0000313" key="2">
    <source>
        <dbReference type="Proteomes" id="UP000186806"/>
    </source>
</evidence>
<reference evidence="1 2" key="1">
    <citation type="submission" date="2016-12" db="EMBL/GenBank/DDBJ databases">
        <title>Draft genome sequences of strains Salinicola socius SMB35, Salinicola sp. MH3R3-1 and Chromohalobacter sp. SMB17 from the Verkhnekamsk potash mining region of Russia.</title>
        <authorList>
            <person name="Mavrodi D.V."/>
            <person name="Olsson B.E."/>
            <person name="Korsakova E.S."/>
            <person name="Pyankova A."/>
            <person name="Mavrodi O.V."/>
            <person name="Plotnikova E.G."/>
        </authorList>
    </citation>
    <scope>NUCLEOTIDE SEQUENCE [LARGE SCALE GENOMIC DNA]</scope>
    <source>
        <strain evidence="1 2">SMB17</strain>
    </source>
</reference>
<gene>
    <name evidence="1" type="ORF">BTW10_13990</name>
</gene>
<comment type="caution">
    <text evidence="1">The sequence shown here is derived from an EMBL/GenBank/DDBJ whole genome shotgun (WGS) entry which is preliminary data.</text>
</comment>
<keyword evidence="2" id="KW-1185">Reference proteome</keyword>
<dbReference type="AlphaFoldDB" id="A0A1Q8T9W2"/>
<dbReference type="Proteomes" id="UP000186806">
    <property type="component" value="Unassembled WGS sequence"/>
</dbReference>
<proteinExistence type="predicted"/>
<accession>A0A1Q8T9W2</accession>
<name>A0A1Q8T9W2_9GAMM</name>
<protein>
    <submittedName>
        <fullName evidence="1">Uncharacterized protein</fullName>
    </submittedName>
</protein>
<organism evidence="1 2">
    <name type="scientific">Chromohalobacter japonicus</name>
    <dbReference type="NCBI Taxonomy" id="223900"/>
    <lineage>
        <taxon>Bacteria</taxon>
        <taxon>Pseudomonadati</taxon>
        <taxon>Pseudomonadota</taxon>
        <taxon>Gammaproteobacteria</taxon>
        <taxon>Oceanospirillales</taxon>
        <taxon>Halomonadaceae</taxon>
        <taxon>Chromohalobacter</taxon>
    </lineage>
</organism>
<evidence type="ECO:0000313" key="1">
    <source>
        <dbReference type="EMBL" id="OLO10465.1"/>
    </source>
</evidence>